<name>A0ABX2XBQ6_9FLAO</name>
<keyword evidence="3" id="KW-1185">Reference proteome</keyword>
<protein>
    <recommendedName>
        <fullName evidence="4">ATP synthase F0 sector subunit C</fullName>
    </recommendedName>
</protein>
<feature type="transmembrane region" description="Helical" evidence="1">
    <location>
        <begin position="36"/>
        <end position="54"/>
    </location>
</feature>
<keyword evidence="1" id="KW-1133">Transmembrane helix</keyword>
<reference evidence="3" key="1">
    <citation type="submission" date="2016-03" db="EMBL/GenBank/DDBJ databases">
        <title>Draft genome sequence of Paenibacillus glacialis DSM 22343.</title>
        <authorList>
            <person name="Shin S.-K."/>
            <person name="Yi H."/>
        </authorList>
    </citation>
    <scope>NUCLEOTIDE SEQUENCE [LARGE SCALE GENOMIC DNA]</scope>
    <source>
        <strain evidence="3">CCUG 60099</strain>
    </source>
</reference>
<accession>A0ABX2XBQ6</accession>
<dbReference type="EMBL" id="LVEN01000050">
    <property type="protein sequence ID" value="OCB68562.1"/>
    <property type="molecule type" value="Genomic_DNA"/>
</dbReference>
<feature type="transmembrane region" description="Helical" evidence="1">
    <location>
        <begin position="7"/>
        <end position="24"/>
    </location>
</feature>
<keyword evidence="1" id="KW-0812">Transmembrane</keyword>
<proteinExistence type="predicted"/>
<evidence type="ECO:0008006" key="4">
    <source>
        <dbReference type="Google" id="ProtNLM"/>
    </source>
</evidence>
<dbReference type="RefSeq" id="WP_065452177.1">
    <property type="nucleotide sequence ID" value="NZ_LVEN01000050.1"/>
</dbReference>
<keyword evidence="1" id="KW-0472">Membrane</keyword>
<sequence length="61" mass="6999">MENKKSLSFPLMVVVIILGVTLYKQFDFESLKFEKPALAVLYIIVFLAALYFLVKKPKKSS</sequence>
<comment type="caution">
    <text evidence="2">The sequence shown here is derived from an EMBL/GenBank/DDBJ whole genome shotgun (WGS) entry which is preliminary data.</text>
</comment>
<evidence type="ECO:0000313" key="3">
    <source>
        <dbReference type="Proteomes" id="UP000093343"/>
    </source>
</evidence>
<dbReference type="Proteomes" id="UP000093343">
    <property type="component" value="Unassembled WGS sequence"/>
</dbReference>
<organism evidence="2 3">
    <name type="scientific">Flavobacterium piscis</name>
    <dbReference type="NCBI Taxonomy" id="1114874"/>
    <lineage>
        <taxon>Bacteria</taxon>
        <taxon>Pseudomonadati</taxon>
        <taxon>Bacteroidota</taxon>
        <taxon>Flavobacteriia</taxon>
        <taxon>Flavobacteriales</taxon>
        <taxon>Flavobacteriaceae</taxon>
        <taxon>Flavobacterium</taxon>
    </lineage>
</organism>
<evidence type="ECO:0000313" key="2">
    <source>
        <dbReference type="EMBL" id="OCB68562.1"/>
    </source>
</evidence>
<gene>
    <name evidence="2" type="ORF">FLP_24825</name>
</gene>
<evidence type="ECO:0000256" key="1">
    <source>
        <dbReference type="SAM" id="Phobius"/>
    </source>
</evidence>